<dbReference type="Proteomes" id="UP001169066">
    <property type="component" value="Unassembled WGS sequence"/>
</dbReference>
<comment type="caution">
    <text evidence="1">The sequence shown here is derived from an EMBL/GenBank/DDBJ whole genome shotgun (WGS) entry which is preliminary data.</text>
</comment>
<dbReference type="GO" id="GO:0004519">
    <property type="term" value="F:endonuclease activity"/>
    <property type="evidence" value="ECO:0007669"/>
    <property type="project" value="UniProtKB-KW"/>
</dbReference>
<dbReference type="CDD" id="cd00085">
    <property type="entry name" value="HNHc"/>
    <property type="match status" value="1"/>
</dbReference>
<evidence type="ECO:0000313" key="1">
    <source>
        <dbReference type="EMBL" id="MDM5264671.1"/>
    </source>
</evidence>
<keyword evidence="2" id="KW-1185">Reference proteome</keyword>
<organism evidence="1 2">
    <name type="scientific">Sulfurovum xiamenensis</name>
    <dbReference type="NCBI Taxonomy" id="3019066"/>
    <lineage>
        <taxon>Bacteria</taxon>
        <taxon>Pseudomonadati</taxon>
        <taxon>Campylobacterota</taxon>
        <taxon>Epsilonproteobacteria</taxon>
        <taxon>Campylobacterales</taxon>
        <taxon>Sulfurovaceae</taxon>
        <taxon>Sulfurovum</taxon>
    </lineage>
</organism>
<dbReference type="EMBL" id="JAQIBC010000012">
    <property type="protein sequence ID" value="MDM5264671.1"/>
    <property type="molecule type" value="Genomic_DNA"/>
</dbReference>
<keyword evidence="1" id="KW-0378">Hydrolase</keyword>
<gene>
    <name evidence="1" type="ORF">PF327_10740</name>
</gene>
<evidence type="ECO:0000313" key="2">
    <source>
        <dbReference type="Proteomes" id="UP001169066"/>
    </source>
</evidence>
<reference evidence="1" key="1">
    <citation type="submission" date="2023-01" db="EMBL/GenBank/DDBJ databases">
        <title>Sulfurovum sp. XTW-4 genome assembly.</title>
        <authorList>
            <person name="Wang J."/>
        </authorList>
    </citation>
    <scope>NUCLEOTIDE SEQUENCE</scope>
    <source>
        <strain evidence="1">XTW-4</strain>
    </source>
</reference>
<dbReference type="RefSeq" id="WP_289402571.1">
    <property type="nucleotide sequence ID" value="NZ_JAQIBC010000012.1"/>
</dbReference>
<name>A0ABT7QUG4_9BACT</name>
<protein>
    <submittedName>
        <fullName evidence="1">HNH endonuclease signature motif containing protein</fullName>
    </submittedName>
</protein>
<proteinExistence type="predicted"/>
<keyword evidence="1" id="KW-0540">Nuclease</keyword>
<keyword evidence="1" id="KW-0255">Endonuclease</keyword>
<dbReference type="InterPro" id="IPR003615">
    <property type="entry name" value="HNH_nuc"/>
</dbReference>
<sequence>MEQQFECGSGDGEFQQQPYWKGAEMIYKNSVMYRGKQKQLKALTPHSTMKVQIVCPDCKTKYNRLFHILARSGNFLCQKCTVNEKLGSRPDIGYSNNKLTLIEHTENFSNSLYRCECGKTKVIENTRVRSGHIQSCGCLKVETMLKAKEAQDHTGEKHPNWKGGVSEESHLLRTSVEYKAWRVKVFERDMYTCKKCYQVGGNLNAHHIEEFANNKDKAYDLDNGITFCDKCHREFHGIYGQTNISIKEVDKFLKQNKRMTDV</sequence>
<accession>A0ABT7QUG4</accession>